<sequence>MGGGGGGESEVATVATGGQEERQPLPVVKAQNKSQLPMRQKRKKVCTRVRVQDQEEDNDFMEPACQVATVATGGQEERQPPPVVKAQNKSQLPMRQKRKKVFTRVRVQDQEEDNDFMEPACQVKSKVAEKATQDHTKHKLSEQEPEDEEPEDEVEEEDEDEYEDDVEDEDEEVEEDDDNDFMEPALKVKRKVPQNRKTEAMQGSKKKVASKQKLTKDVPVRKRDHFSVNTRCQPNAILEMVGSLNKPQRDRLNALGFDWVFKFRMNGLRSRELIEYLIDCLDPDSMCLDLGGRGKLPVTPDVVHCVLGLQNGHLDPPVVSDTAPLDPIREELGLGKKEKISSSSILDRIKMGGTDDFTMQCILMILFSKLLAPDSSTDITGNIVNMVSKNLEQYKDMALYKFVVDHLRWSAEKWKSGKRSTVYGCTALLVVYYLDNLLCKAMISNTNTPRSQFFNSSLIDKIENLTKSTKKDGSTSFGKLNLRCRESTCYFVSKEKVKRKVGAASGSTRKRKHIDELAAQEATVARSKEAPRFGGDFPSLRSKLGPLVESLGSTRKQIGLDALEQYDKEVEQIMGNLHKAQDRLVDVLTSLCSTSDPKIAYTRKSKKRRDGLPPLDSNAVTDKTSGMLNSENHNLTFSFDAAVNIISRECKSFNLPNAKLSFLPTINNDHWTIFCFNFNHKRIDILDSLGHDRDEKALKAMKDRVVGRFLDVLDVMFPKKFTDVRKWKCYHACNQKQVLTNDCGFLAMKYIQFWDGKVFVKKVCPKDGTKYRAEVLYYILFHPLNEAKLPAAIERYRPKIRKISK</sequence>
<feature type="compositionally biased region" description="Acidic residues" evidence="4">
    <location>
        <begin position="143"/>
        <end position="181"/>
    </location>
</feature>
<protein>
    <recommendedName>
        <fullName evidence="5">Ubiquitin-like protease family profile domain-containing protein</fullName>
    </recommendedName>
</protein>
<evidence type="ECO:0000256" key="2">
    <source>
        <dbReference type="ARBA" id="ARBA00022670"/>
    </source>
</evidence>
<evidence type="ECO:0000313" key="6">
    <source>
        <dbReference type="EnsemblPlants" id="ORUFI11G10000.1"/>
    </source>
</evidence>
<dbReference type="GO" id="GO:0006508">
    <property type="term" value="P:proteolysis"/>
    <property type="evidence" value="ECO:0007669"/>
    <property type="project" value="UniProtKB-KW"/>
</dbReference>
<feature type="region of interest" description="Disordered" evidence="4">
    <location>
        <begin position="1"/>
        <end position="41"/>
    </location>
</feature>
<dbReference type="InterPro" id="IPR003653">
    <property type="entry name" value="Peptidase_C48_C"/>
</dbReference>
<dbReference type="Proteomes" id="UP000008022">
    <property type="component" value="Unassembled WGS sequence"/>
</dbReference>
<feature type="domain" description="Ubiquitin-like protease family profile" evidence="5">
    <location>
        <begin position="653"/>
        <end position="753"/>
    </location>
</feature>
<dbReference type="Gene3D" id="3.40.395.10">
    <property type="entry name" value="Adenoviral Proteinase, Chain A"/>
    <property type="match status" value="1"/>
</dbReference>
<feature type="region of interest" description="Disordered" evidence="4">
    <location>
        <begin position="602"/>
        <end position="625"/>
    </location>
</feature>
<dbReference type="Gramene" id="ORUFI11G10000.1">
    <property type="protein sequence ID" value="ORUFI11G10000.1"/>
    <property type="gene ID" value="ORUFI11G10000"/>
</dbReference>
<dbReference type="OMA" id="PTINNDH"/>
<feature type="compositionally biased region" description="Basic and acidic residues" evidence="4">
    <location>
        <begin position="126"/>
        <end position="142"/>
    </location>
</feature>
<evidence type="ECO:0000256" key="4">
    <source>
        <dbReference type="SAM" id="MobiDB-lite"/>
    </source>
</evidence>
<dbReference type="AlphaFoldDB" id="A0A0E0R6W3"/>
<dbReference type="InterPro" id="IPR038765">
    <property type="entry name" value="Papain-like_cys_pep_sf"/>
</dbReference>
<evidence type="ECO:0000256" key="3">
    <source>
        <dbReference type="ARBA" id="ARBA00022801"/>
    </source>
</evidence>
<evidence type="ECO:0000259" key="5">
    <source>
        <dbReference type="Pfam" id="PF02902"/>
    </source>
</evidence>
<reference evidence="7" key="1">
    <citation type="submission" date="2013-06" db="EMBL/GenBank/DDBJ databases">
        <authorList>
            <person name="Zhao Q."/>
        </authorList>
    </citation>
    <scope>NUCLEOTIDE SEQUENCE</scope>
    <source>
        <strain evidence="7">cv. W1943</strain>
    </source>
</reference>
<feature type="region of interest" description="Disordered" evidence="4">
    <location>
        <begin position="70"/>
        <end position="216"/>
    </location>
</feature>
<reference evidence="6" key="2">
    <citation type="submission" date="2015-06" db="UniProtKB">
        <authorList>
            <consortium name="EnsemblPlants"/>
        </authorList>
    </citation>
    <scope>IDENTIFICATION</scope>
</reference>
<dbReference type="Pfam" id="PF02902">
    <property type="entry name" value="Peptidase_C48"/>
    <property type="match status" value="1"/>
</dbReference>
<keyword evidence="7" id="KW-1185">Reference proteome</keyword>
<accession>A0A0E0R6W3</accession>
<organism evidence="6 7">
    <name type="scientific">Oryza rufipogon</name>
    <name type="common">Brownbeard rice</name>
    <name type="synonym">Asian wild rice</name>
    <dbReference type="NCBI Taxonomy" id="4529"/>
    <lineage>
        <taxon>Eukaryota</taxon>
        <taxon>Viridiplantae</taxon>
        <taxon>Streptophyta</taxon>
        <taxon>Embryophyta</taxon>
        <taxon>Tracheophyta</taxon>
        <taxon>Spermatophyta</taxon>
        <taxon>Magnoliopsida</taxon>
        <taxon>Liliopsida</taxon>
        <taxon>Poales</taxon>
        <taxon>Poaceae</taxon>
        <taxon>BOP clade</taxon>
        <taxon>Oryzoideae</taxon>
        <taxon>Oryzeae</taxon>
        <taxon>Oryzinae</taxon>
        <taxon>Oryza</taxon>
    </lineage>
</organism>
<keyword evidence="2" id="KW-0645">Protease</keyword>
<evidence type="ECO:0000256" key="1">
    <source>
        <dbReference type="ARBA" id="ARBA00005234"/>
    </source>
</evidence>
<evidence type="ECO:0000313" key="7">
    <source>
        <dbReference type="Proteomes" id="UP000008022"/>
    </source>
</evidence>
<proteinExistence type="inferred from homology"/>
<dbReference type="SUPFAM" id="SSF54001">
    <property type="entry name" value="Cysteine proteinases"/>
    <property type="match status" value="1"/>
</dbReference>
<name>A0A0E0R6W3_ORYRU</name>
<keyword evidence="3" id="KW-0378">Hydrolase</keyword>
<dbReference type="GO" id="GO:0008234">
    <property type="term" value="F:cysteine-type peptidase activity"/>
    <property type="evidence" value="ECO:0007669"/>
    <property type="project" value="InterPro"/>
</dbReference>
<dbReference type="PANTHER" id="PTHR34835">
    <property type="entry name" value="OS07G0283600 PROTEIN-RELATED"/>
    <property type="match status" value="1"/>
</dbReference>
<comment type="similarity">
    <text evidence="1">Belongs to the peptidase C48 family.</text>
</comment>
<dbReference type="PANTHER" id="PTHR34835:SF85">
    <property type="entry name" value="AMINOTRANSFERASE-LIKE PLANT MOBILE DOMAIN-CONTAINING PROTEIN"/>
    <property type="match status" value="1"/>
</dbReference>
<dbReference type="EnsemblPlants" id="ORUFI11G10000.1">
    <property type="protein sequence ID" value="ORUFI11G10000.1"/>
    <property type="gene ID" value="ORUFI11G10000"/>
</dbReference>